<feature type="transmembrane region" description="Helical" evidence="9">
    <location>
        <begin position="6"/>
        <end position="22"/>
    </location>
</feature>
<gene>
    <name evidence="9 10" type="primary">hppA</name>
    <name evidence="10" type="ORF">A2639_02055</name>
</gene>
<protein>
    <recommendedName>
        <fullName evidence="9">K(+)-insensitive pyrophosphate-energized proton pump</fullName>
        <ecNumber evidence="9">7.1.3.1</ecNumber>
    </recommendedName>
    <alternativeName>
        <fullName evidence="9">Membrane-bound proton-translocating pyrophosphatase</fullName>
    </alternativeName>
    <alternativeName>
        <fullName evidence="9">Pyrophosphate-energized inorganic pyrophosphatase</fullName>
        <shortName evidence="9">H(+)-PPase</shortName>
    </alternativeName>
</protein>
<keyword evidence="5 9" id="KW-1278">Translocase</keyword>
<dbReference type="PIRSF" id="PIRSF001265">
    <property type="entry name" value="H+-PPase"/>
    <property type="match status" value="1"/>
</dbReference>
<dbReference type="NCBIfam" id="NF001951">
    <property type="entry name" value="PRK00733.1-2"/>
    <property type="match status" value="1"/>
</dbReference>
<reference evidence="10 11" key="1">
    <citation type="journal article" date="2016" name="Nat. Commun.">
        <title>Thousands of microbial genomes shed light on interconnected biogeochemical processes in an aquifer system.</title>
        <authorList>
            <person name="Anantharaman K."/>
            <person name="Brown C.T."/>
            <person name="Hug L.A."/>
            <person name="Sharon I."/>
            <person name="Castelle C.J."/>
            <person name="Probst A.J."/>
            <person name="Thomas B.C."/>
            <person name="Singh A."/>
            <person name="Wilkins M.J."/>
            <person name="Karaoz U."/>
            <person name="Brodie E.L."/>
            <person name="Williams K.H."/>
            <person name="Hubbard S.S."/>
            <person name="Banfield J.F."/>
        </authorList>
    </citation>
    <scope>NUCLEOTIDE SEQUENCE [LARGE SCALE GENOMIC DNA]</scope>
</reference>
<feature type="transmembrane region" description="Helical" evidence="9">
    <location>
        <begin position="220"/>
        <end position="238"/>
    </location>
</feature>
<dbReference type="NCBIfam" id="TIGR01104">
    <property type="entry name" value="V_PPase"/>
    <property type="match status" value="1"/>
</dbReference>
<dbReference type="AlphaFoldDB" id="A0A1G2HL59"/>
<feature type="transmembrane region" description="Helical" evidence="9">
    <location>
        <begin position="309"/>
        <end position="332"/>
    </location>
</feature>
<dbReference type="Pfam" id="PF03030">
    <property type="entry name" value="H_PPase"/>
    <property type="match status" value="1"/>
</dbReference>
<feature type="transmembrane region" description="Helical" evidence="9">
    <location>
        <begin position="366"/>
        <end position="383"/>
    </location>
</feature>
<dbReference type="GO" id="GO:0004427">
    <property type="term" value="F:inorganic diphosphate phosphatase activity"/>
    <property type="evidence" value="ECO:0007669"/>
    <property type="project" value="UniProtKB-UniRule"/>
</dbReference>
<dbReference type="NCBIfam" id="NF001960">
    <property type="entry name" value="PRK00733.3-5"/>
    <property type="match status" value="1"/>
</dbReference>
<feature type="transmembrane region" description="Helical" evidence="9">
    <location>
        <begin position="150"/>
        <end position="167"/>
    </location>
</feature>
<evidence type="ECO:0000256" key="3">
    <source>
        <dbReference type="ARBA" id="ARBA00022692"/>
    </source>
</evidence>
<evidence type="ECO:0000256" key="9">
    <source>
        <dbReference type="HAMAP-Rule" id="MF_01129"/>
    </source>
</evidence>
<keyword evidence="2 9" id="KW-0813">Transport</keyword>
<dbReference type="InterPro" id="IPR004131">
    <property type="entry name" value="PPase-energised_H-pump"/>
</dbReference>
<feature type="transmembrane region" description="Helical" evidence="9">
    <location>
        <begin position="278"/>
        <end position="297"/>
    </location>
</feature>
<dbReference type="GO" id="GO:0012505">
    <property type="term" value="C:endomembrane system"/>
    <property type="evidence" value="ECO:0007669"/>
    <property type="project" value="UniProtKB-SubCell"/>
</dbReference>
<dbReference type="EMBL" id="MHOL01000004">
    <property type="protein sequence ID" value="OGZ63217.1"/>
    <property type="molecule type" value="Genomic_DNA"/>
</dbReference>
<comment type="caution">
    <text evidence="10">The sequence shown here is derived from an EMBL/GenBank/DDBJ whole genome shotgun (WGS) entry which is preliminary data.</text>
</comment>
<dbReference type="NCBIfam" id="NF001953">
    <property type="entry name" value="PRK00733.2-1"/>
    <property type="match status" value="1"/>
</dbReference>
<keyword evidence="3 9" id="KW-0812">Transmembrane</keyword>
<feature type="transmembrane region" description="Helical" evidence="9">
    <location>
        <begin position="119"/>
        <end position="144"/>
    </location>
</feature>
<evidence type="ECO:0000256" key="1">
    <source>
        <dbReference type="ARBA" id="ARBA00004127"/>
    </source>
</evidence>
<name>A0A1G2HL59_9BACT</name>
<proteinExistence type="inferred from homology"/>
<keyword evidence="9" id="KW-1003">Cell membrane</keyword>
<dbReference type="Proteomes" id="UP000178991">
    <property type="component" value="Unassembled WGS sequence"/>
</dbReference>
<keyword evidence="4 9" id="KW-0460">Magnesium</keyword>
<feature type="transmembrane region" description="Helical" evidence="9">
    <location>
        <begin position="556"/>
        <end position="575"/>
    </location>
</feature>
<dbReference type="GO" id="GO:0005886">
    <property type="term" value="C:plasma membrane"/>
    <property type="evidence" value="ECO:0007669"/>
    <property type="project" value="UniProtKB-SubCell"/>
</dbReference>
<comment type="subunit">
    <text evidence="9">Homodimer.</text>
</comment>
<evidence type="ECO:0000313" key="11">
    <source>
        <dbReference type="Proteomes" id="UP000178991"/>
    </source>
</evidence>
<keyword evidence="8 9" id="KW-0472">Membrane</keyword>
<keyword evidence="9" id="KW-0375">Hydrogen ion transport</keyword>
<feature type="transmembrane region" description="Helical" evidence="9">
    <location>
        <begin position="450"/>
        <end position="469"/>
    </location>
</feature>
<feature type="transmembrane region" description="Helical" evidence="9">
    <location>
        <begin position="581"/>
        <end position="604"/>
    </location>
</feature>
<dbReference type="PANTHER" id="PTHR31998">
    <property type="entry name" value="K(+)-INSENSITIVE PYROPHOSPHATE-ENERGIZED PROTON PUMP"/>
    <property type="match status" value="1"/>
</dbReference>
<accession>A0A1G2HL59</accession>
<sequence>MLVTYFPIIVSLFAIAFVFFLIKKINKAPVAKDKAIEITAAIQEGATSYLKRQYKTVAIVALALFLLLWILMGWIMAFGFLIGAVLSGASGFIGMWVSTQTNTRVAEGAKRGLGHALDLAFKGGLVTGLMVVSLGLLAVSGYYYTTGIKGLIALGFGASLISMFARVGGGIYTKAADVGADLVGKVEKGIPEDDPRNPAVIADQVGDNVGDCAGMAADIFETYSVSMVATMILGALLFPRADQFIILPLFLGSISILTSIIGSFFVKLGKSQSIMGSMYKGLAVSVVLSAIAFYFLISKIMAGQNIPVNNLYGATLVGLVVATGMFIITEYYTSKKFSPVRSIAKASETGHGTNIIRGLGLGMQSTALPVLLIAFGTIISFWLAGIYGVALAVVSMLSLSGIVVGIDAFGPITDNAGGIAEMSGMSPEIRKITDALDAVGNTTKAVTKGYAIASAGLAALVLFSAYSQQVIDLTGSFSMASFDLSNSKVIAGLLIGGILPYLFASFLMGAVGKTAGKVVEEVRRQFKNIKGLMEGTAKPEYGKCVDIVTKAAIKEMMVPALIPIVAPILVGWILGPQALGGLLIGATITGLFVGISMTTGGAAWDNAKKYIEEGNLGGKGSFAHQAAVTGDTVGDPYKDTAGPAINPMIKVLNIVALLIVSFLV</sequence>
<evidence type="ECO:0000256" key="7">
    <source>
        <dbReference type="ARBA" id="ARBA00023065"/>
    </source>
</evidence>
<evidence type="ECO:0000313" key="10">
    <source>
        <dbReference type="EMBL" id="OGZ63217.1"/>
    </source>
</evidence>
<evidence type="ECO:0000256" key="2">
    <source>
        <dbReference type="ARBA" id="ARBA00022448"/>
    </source>
</evidence>
<feature type="transmembrane region" description="Helical" evidence="9">
    <location>
        <begin position="389"/>
        <end position="409"/>
    </location>
</feature>
<keyword evidence="7 9" id="KW-0406">Ion transport</keyword>
<dbReference type="HAMAP" id="MF_01129">
    <property type="entry name" value="PPase_energized_pump"/>
    <property type="match status" value="1"/>
</dbReference>
<dbReference type="GO" id="GO:0009678">
    <property type="term" value="F:diphosphate hydrolysis-driven proton transmembrane transporter activity"/>
    <property type="evidence" value="ECO:0007669"/>
    <property type="project" value="UniProtKB-UniRule"/>
</dbReference>
<comment type="cofactor">
    <cofactor evidence="9">
        <name>Mg(2+)</name>
        <dbReference type="ChEBI" id="CHEBI:18420"/>
    </cofactor>
</comment>
<evidence type="ECO:0000256" key="8">
    <source>
        <dbReference type="ARBA" id="ARBA00023136"/>
    </source>
</evidence>
<comment type="subcellular location">
    <subcellularLocation>
        <location evidence="9">Cell membrane</location>
        <topology evidence="9">Multi-pass membrane protein</topology>
    </subcellularLocation>
    <subcellularLocation>
        <location evidence="1">Endomembrane system</location>
        <topology evidence="1">Multi-pass membrane protein</topology>
    </subcellularLocation>
</comment>
<dbReference type="GO" id="GO:0000287">
    <property type="term" value="F:magnesium ion binding"/>
    <property type="evidence" value="ECO:0007669"/>
    <property type="project" value="UniProtKB-UniRule"/>
</dbReference>
<evidence type="ECO:0000256" key="6">
    <source>
        <dbReference type="ARBA" id="ARBA00022989"/>
    </source>
</evidence>
<comment type="caution">
    <text evidence="9">Lacks conserved residue(s) required for the propagation of feature annotation.</text>
</comment>
<feature type="site" description="Determinant of potassium independence" evidence="9">
    <location>
        <position position="444"/>
    </location>
</feature>
<dbReference type="EC" id="7.1.3.1" evidence="9"/>
<feature type="transmembrane region" description="Helical" evidence="9">
    <location>
        <begin position="244"/>
        <end position="266"/>
    </location>
</feature>
<comment type="function">
    <text evidence="9">Proton pump that utilizes the energy of pyrophosphate hydrolysis as the driving force for proton movement across the membrane. Generates a proton motive force.</text>
</comment>
<comment type="catalytic activity">
    <reaction evidence="9">
        <text>diphosphate + H2O + H(+)(in) = 2 phosphate + 2 H(+)(out)</text>
        <dbReference type="Rhea" id="RHEA:13973"/>
        <dbReference type="ChEBI" id="CHEBI:15377"/>
        <dbReference type="ChEBI" id="CHEBI:15378"/>
        <dbReference type="ChEBI" id="CHEBI:33019"/>
        <dbReference type="ChEBI" id="CHEBI:43474"/>
        <dbReference type="EC" id="7.1.3.1"/>
    </reaction>
</comment>
<comment type="similarity">
    <text evidence="9">Belongs to the H(+)-translocating pyrophosphatase (TC 3.A.10) family. K(+)-insensitive subfamily.</text>
</comment>
<feature type="transmembrane region" description="Helical" evidence="9">
    <location>
        <begin position="54"/>
        <end position="72"/>
    </location>
</feature>
<keyword evidence="6 9" id="KW-1133">Transmembrane helix</keyword>
<evidence type="ECO:0000256" key="4">
    <source>
        <dbReference type="ARBA" id="ARBA00022842"/>
    </source>
</evidence>
<organism evidence="10 11">
    <name type="scientific">Candidatus Staskawiczbacteria bacterium RIFCSPHIGHO2_01_FULL_34_27</name>
    <dbReference type="NCBI Taxonomy" id="1802199"/>
    <lineage>
        <taxon>Bacteria</taxon>
        <taxon>Candidatus Staskawicziibacteriota</taxon>
    </lineage>
</organism>
<feature type="transmembrane region" description="Helical" evidence="9">
    <location>
        <begin position="489"/>
        <end position="511"/>
    </location>
</feature>
<evidence type="ECO:0000256" key="5">
    <source>
        <dbReference type="ARBA" id="ARBA00022967"/>
    </source>
</evidence>